<evidence type="ECO:0000256" key="4">
    <source>
        <dbReference type="ARBA" id="ARBA00034252"/>
    </source>
</evidence>
<dbReference type="AlphaFoldDB" id="A0A4Y7KKJ4"/>
<evidence type="ECO:0000256" key="3">
    <source>
        <dbReference type="ARBA" id="ARBA00022598"/>
    </source>
</evidence>
<dbReference type="SUPFAM" id="SSF56801">
    <property type="entry name" value="Acetyl-CoA synthetase-like"/>
    <property type="match status" value="1"/>
</dbReference>
<proteinExistence type="inferred from homology"/>
<comment type="similarity">
    <text evidence="1">Belongs to the ATP-dependent AMP-binding enzyme family.</text>
</comment>
<dbReference type="InterPro" id="IPR025110">
    <property type="entry name" value="AMP-bd_C"/>
</dbReference>
<dbReference type="EC" id="6.2.1.12" evidence="2"/>
<dbReference type="STRING" id="3469.A0A4Y7KKJ4"/>
<protein>
    <recommendedName>
        <fullName evidence="2">4-coumarate--CoA ligase</fullName>
        <ecNumber evidence="2">6.2.1.12</ecNumber>
    </recommendedName>
</protein>
<keyword evidence="7" id="KW-1185">Reference proteome</keyword>
<comment type="catalytic activity">
    <reaction evidence="4">
        <text>(E)-4-coumarate + ATP + CoA = (E)-4-coumaroyl-CoA + AMP + diphosphate</text>
        <dbReference type="Rhea" id="RHEA:19641"/>
        <dbReference type="ChEBI" id="CHEBI:12876"/>
        <dbReference type="ChEBI" id="CHEBI:30616"/>
        <dbReference type="ChEBI" id="CHEBI:33019"/>
        <dbReference type="ChEBI" id="CHEBI:57287"/>
        <dbReference type="ChEBI" id="CHEBI:85008"/>
        <dbReference type="ChEBI" id="CHEBI:456215"/>
        <dbReference type="EC" id="6.2.1.12"/>
    </reaction>
    <physiologicalReaction direction="left-to-right" evidence="4">
        <dbReference type="Rhea" id="RHEA:19642"/>
    </physiologicalReaction>
</comment>
<dbReference type="GO" id="GO:0016207">
    <property type="term" value="F:4-coumarate-CoA ligase activity"/>
    <property type="evidence" value="ECO:0007669"/>
    <property type="project" value="UniProtKB-EC"/>
</dbReference>
<evidence type="ECO:0000256" key="2">
    <source>
        <dbReference type="ARBA" id="ARBA00012959"/>
    </source>
</evidence>
<gene>
    <name evidence="6" type="ORF">C5167_048322</name>
</gene>
<dbReference type="EMBL" id="CM010722">
    <property type="protein sequence ID" value="RZC72840.1"/>
    <property type="molecule type" value="Genomic_DNA"/>
</dbReference>
<dbReference type="Proteomes" id="UP000316621">
    <property type="component" value="Chromosome 8"/>
</dbReference>
<evidence type="ECO:0000313" key="6">
    <source>
        <dbReference type="EMBL" id="RZC72840.1"/>
    </source>
</evidence>
<dbReference type="InterPro" id="IPR045851">
    <property type="entry name" value="AMP-bd_C_sf"/>
</dbReference>
<evidence type="ECO:0000313" key="7">
    <source>
        <dbReference type="Proteomes" id="UP000316621"/>
    </source>
</evidence>
<evidence type="ECO:0000259" key="5">
    <source>
        <dbReference type="Pfam" id="PF13193"/>
    </source>
</evidence>
<name>A0A4Y7KKJ4_PAPSO</name>
<keyword evidence="3" id="KW-0436">Ligase</keyword>
<dbReference type="Gramene" id="RZC72840">
    <property type="protein sequence ID" value="RZC72840"/>
    <property type="gene ID" value="C5167_048322"/>
</dbReference>
<accession>A0A4Y7KKJ4</accession>
<dbReference type="PANTHER" id="PTHR24096:SF149">
    <property type="entry name" value="AMP-BINDING DOMAIN-CONTAINING PROTEIN-RELATED"/>
    <property type="match status" value="1"/>
</dbReference>
<dbReference type="Pfam" id="PF13193">
    <property type="entry name" value="AMP-binding_C"/>
    <property type="match status" value="1"/>
</dbReference>
<organism evidence="6 7">
    <name type="scientific">Papaver somniferum</name>
    <name type="common">Opium poppy</name>
    <dbReference type="NCBI Taxonomy" id="3469"/>
    <lineage>
        <taxon>Eukaryota</taxon>
        <taxon>Viridiplantae</taxon>
        <taxon>Streptophyta</taxon>
        <taxon>Embryophyta</taxon>
        <taxon>Tracheophyta</taxon>
        <taxon>Spermatophyta</taxon>
        <taxon>Magnoliopsida</taxon>
        <taxon>Ranunculales</taxon>
        <taxon>Papaveraceae</taxon>
        <taxon>Papaveroideae</taxon>
        <taxon>Papaver</taxon>
    </lineage>
</organism>
<reference evidence="6 7" key="1">
    <citation type="journal article" date="2018" name="Science">
        <title>The opium poppy genome and morphinan production.</title>
        <authorList>
            <person name="Guo L."/>
            <person name="Winzer T."/>
            <person name="Yang X."/>
            <person name="Li Y."/>
            <person name="Ning Z."/>
            <person name="He Z."/>
            <person name="Teodor R."/>
            <person name="Lu Y."/>
            <person name="Bowser T.A."/>
            <person name="Graham I.A."/>
            <person name="Ye K."/>
        </authorList>
    </citation>
    <scope>NUCLEOTIDE SEQUENCE [LARGE SCALE GENOMIC DNA]</scope>
    <source>
        <strain evidence="7">cv. HN1</strain>
        <tissue evidence="6">Leaves</tissue>
    </source>
</reference>
<dbReference type="PANTHER" id="PTHR24096">
    <property type="entry name" value="LONG-CHAIN-FATTY-ACID--COA LIGASE"/>
    <property type="match status" value="1"/>
</dbReference>
<sequence>MQQTVPRCLGLMLKNVTGPNTAGVSPQSRKIAPAELEALLFSHPSIDAAAVVSQDDPATGEAVVAFVVQSDGAELTEDEVKELFFFQTAVIMLARSTYPFSLS</sequence>
<feature type="domain" description="AMP-binding enzyme C-terminal" evidence="5">
    <location>
        <begin position="35"/>
        <end position="82"/>
    </location>
</feature>
<dbReference type="Gene3D" id="3.30.300.30">
    <property type="match status" value="1"/>
</dbReference>
<evidence type="ECO:0000256" key="1">
    <source>
        <dbReference type="ARBA" id="ARBA00006432"/>
    </source>
</evidence>